<protein>
    <recommendedName>
        <fullName evidence="6">5'-nucleotidase domain-containing protein 1</fullName>
    </recommendedName>
</protein>
<proteinExistence type="inferred from homology"/>
<reference evidence="7 8" key="1">
    <citation type="submission" date="2020-02" db="EMBL/GenBank/DDBJ databases">
        <authorList>
            <person name="Ferguson B K."/>
        </authorList>
    </citation>
    <scope>NUCLEOTIDE SEQUENCE [LARGE SCALE GENOMIC DNA]</scope>
</reference>
<dbReference type="InterPro" id="IPR008380">
    <property type="entry name" value="HAD-SF_hydro_IG_5-nucl"/>
</dbReference>
<accession>A0A6H5H3E1</accession>
<dbReference type="Proteomes" id="UP000479000">
    <property type="component" value="Unassembled WGS sequence"/>
</dbReference>
<sequence>MLKSSRVLFQCLSKHIEVTVRTALVTRKVSAFSPNRKCQYHKSADKMDILFCDYDFVGFDLDCTLCEYHVSDMARMEYDVMADFLIGRGYPSDKLKLGLDGFGLDFIQRGLILDFQRGNVLKLDRNGGIMKATHGTKVLDPEVTVEVYGRRTTNCPFLARIKENMLSAWEPDCRSRYRLLLDYFDFPAGLAFARCVDHFDERGETDFTKCGEDTLAVLRYMYNRDHFADGRSEYFKRMRAEPSKYIRRSDPRLIVWLRNLHRKKRTFLITGSNCDLADFVATHSLGPDWRDLFDVVVCFANKPFFFTERRPYLSVTNDLKEGQPTENLSLPGIFSQGNWADLAHLFCVNLNKPEARGLYFGDNLVQDVFTPLKFGCCDTVAVVEEKNEDHPSREAVHSEFWGAMHARGSWWGNVIEIYAKASIPSMNALPR</sequence>
<name>A0A6H5H3E1_9HEMI</name>
<dbReference type="InterPro" id="IPR023214">
    <property type="entry name" value="HAD_sf"/>
</dbReference>
<dbReference type="PANTHER" id="PTHR12103">
    <property type="entry name" value="5'-NUCLEOTIDASE DOMAIN-CONTAINING"/>
    <property type="match status" value="1"/>
</dbReference>
<dbReference type="Gene3D" id="3.40.50.1000">
    <property type="entry name" value="HAD superfamily/HAD-like"/>
    <property type="match status" value="1"/>
</dbReference>
<evidence type="ECO:0000256" key="6">
    <source>
        <dbReference type="ARBA" id="ARBA00069357"/>
    </source>
</evidence>
<evidence type="ECO:0000256" key="2">
    <source>
        <dbReference type="ARBA" id="ARBA00022723"/>
    </source>
</evidence>
<dbReference type="Pfam" id="PF05761">
    <property type="entry name" value="5_nucleotid"/>
    <property type="match status" value="1"/>
</dbReference>
<dbReference type="OrthoDB" id="6503940at2759"/>
<evidence type="ECO:0000256" key="4">
    <source>
        <dbReference type="ARBA" id="ARBA00022842"/>
    </source>
</evidence>
<gene>
    <name evidence="7" type="ORF">NTEN_LOCUS15559</name>
</gene>
<evidence type="ECO:0000313" key="7">
    <source>
        <dbReference type="EMBL" id="CAB0010516.1"/>
    </source>
</evidence>
<dbReference type="SUPFAM" id="SSF56784">
    <property type="entry name" value="HAD-like"/>
    <property type="match status" value="1"/>
</dbReference>
<keyword evidence="2" id="KW-0479">Metal-binding</keyword>
<comment type="similarity">
    <text evidence="1">Belongs to the 5'(3')-deoxyribonucleotidase family.</text>
</comment>
<keyword evidence="5" id="KW-0007">Acetylation</keyword>
<keyword evidence="4" id="KW-0460">Magnesium</keyword>
<dbReference type="FunFam" id="3.40.50.1000:FF:000086">
    <property type="entry name" value="LD24878p"/>
    <property type="match status" value="1"/>
</dbReference>
<evidence type="ECO:0000256" key="1">
    <source>
        <dbReference type="ARBA" id="ARBA00009589"/>
    </source>
</evidence>
<organism evidence="7 8">
    <name type="scientific">Nesidiocoris tenuis</name>
    <dbReference type="NCBI Taxonomy" id="355587"/>
    <lineage>
        <taxon>Eukaryota</taxon>
        <taxon>Metazoa</taxon>
        <taxon>Ecdysozoa</taxon>
        <taxon>Arthropoda</taxon>
        <taxon>Hexapoda</taxon>
        <taxon>Insecta</taxon>
        <taxon>Pterygota</taxon>
        <taxon>Neoptera</taxon>
        <taxon>Paraneoptera</taxon>
        <taxon>Hemiptera</taxon>
        <taxon>Heteroptera</taxon>
        <taxon>Panheteroptera</taxon>
        <taxon>Cimicomorpha</taxon>
        <taxon>Miridae</taxon>
        <taxon>Dicyphina</taxon>
        <taxon>Nesidiocoris</taxon>
    </lineage>
</organism>
<keyword evidence="8" id="KW-1185">Reference proteome</keyword>
<dbReference type="AlphaFoldDB" id="A0A6H5H3E1"/>
<dbReference type="GO" id="GO:0046872">
    <property type="term" value="F:metal ion binding"/>
    <property type="evidence" value="ECO:0007669"/>
    <property type="project" value="UniProtKB-KW"/>
</dbReference>
<dbReference type="InterPro" id="IPR036412">
    <property type="entry name" value="HAD-like_sf"/>
</dbReference>
<dbReference type="PANTHER" id="PTHR12103:SF38">
    <property type="entry name" value="5'-NUCLEOTIDASE DOMAIN-CONTAINING PROTEIN 1"/>
    <property type="match status" value="1"/>
</dbReference>
<keyword evidence="3" id="KW-0378">Hydrolase</keyword>
<evidence type="ECO:0000313" key="8">
    <source>
        <dbReference type="Proteomes" id="UP000479000"/>
    </source>
</evidence>
<evidence type="ECO:0000256" key="5">
    <source>
        <dbReference type="ARBA" id="ARBA00022990"/>
    </source>
</evidence>
<evidence type="ECO:0000256" key="3">
    <source>
        <dbReference type="ARBA" id="ARBA00022801"/>
    </source>
</evidence>
<dbReference type="GO" id="GO:0008253">
    <property type="term" value="F:5'-nucleotidase activity"/>
    <property type="evidence" value="ECO:0007669"/>
    <property type="project" value="TreeGrafter"/>
</dbReference>
<dbReference type="EMBL" id="CADCXU010023046">
    <property type="protein sequence ID" value="CAB0010516.1"/>
    <property type="molecule type" value="Genomic_DNA"/>
</dbReference>